<name>A0AAP0DEN1_9ASTR</name>
<evidence type="ECO:0000256" key="1">
    <source>
        <dbReference type="SAM" id="MobiDB-lite"/>
    </source>
</evidence>
<dbReference type="Pfam" id="PF07727">
    <property type="entry name" value="RVT_2"/>
    <property type="match status" value="1"/>
</dbReference>
<accession>A0AAP0DEN1</accession>
<keyword evidence="4" id="KW-1185">Reference proteome</keyword>
<feature type="region of interest" description="Disordered" evidence="1">
    <location>
        <begin position="222"/>
        <end position="248"/>
    </location>
</feature>
<dbReference type="PANTHER" id="PTHR11439:SF515">
    <property type="entry name" value="GAG-POL POLYPROTEIN"/>
    <property type="match status" value="1"/>
</dbReference>
<dbReference type="EMBL" id="JBCNJP010000012">
    <property type="protein sequence ID" value="KAK9069713.1"/>
    <property type="molecule type" value="Genomic_DNA"/>
</dbReference>
<evidence type="ECO:0000313" key="4">
    <source>
        <dbReference type="Proteomes" id="UP001408789"/>
    </source>
</evidence>
<dbReference type="Proteomes" id="UP001408789">
    <property type="component" value="Unassembled WGS sequence"/>
</dbReference>
<organism evidence="3 4">
    <name type="scientific">Deinandra increscens subsp. villosa</name>
    <dbReference type="NCBI Taxonomy" id="3103831"/>
    <lineage>
        <taxon>Eukaryota</taxon>
        <taxon>Viridiplantae</taxon>
        <taxon>Streptophyta</taxon>
        <taxon>Embryophyta</taxon>
        <taxon>Tracheophyta</taxon>
        <taxon>Spermatophyta</taxon>
        <taxon>Magnoliopsida</taxon>
        <taxon>eudicotyledons</taxon>
        <taxon>Gunneridae</taxon>
        <taxon>Pentapetalae</taxon>
        <taxon>asterids</taxon>
        <taxon>campanulids</taxon>
        <taxon>Asterales</taxon>
        <taxon>Asteraceae</taxon>
        <taxon>Asteroideae</taxon>
        <taxon>Heliantheae alliance</taxon>
        <taxon>Madieae</taxon>
        <taxon>Madiinae</taxon>
        <taxon>Deinandra</taxon>
    </lineage>
</organism>
<proteinExistence type="predicted"/>
<dbReference type="AlphaFoldDB" id="A0AAP0DEN1"/>
<protein>
    <recommendedName>
        <fullName evidence="2">Reverse transcriptase Ty1/copia-type domain-containing protein</fullName>
    </recommendedName>
</protein>
<dbReference type="PANTHER" id="PTHR11439">
    <property type="entry name" value="GAG-POL-RELATED RETROTRANSPOSON"/>
    <property type="match status" value="1"/>
</dbReference>
<reference evidence="3 4" key="1">
    <citation type="submission" date="2024-04" db="EMBL/GenBank/DDBJ databases">
        <title>The reference genome of an endangered Asteraceae, Deinandra increscens subsp. villosa, native to the Central Coast of California.</title>
        <authorList>
            <person name="Guilliams M."/>
            <person name="Hasenstab-Lehman K."/>
            <person name="Meyer R."/>
            <person name="Mcevoy S."/>
        </authorList>
    </citation>
    <scope>NUCLEOTIDE SEQUENCE [LARGE SCALE GENOMIC DNA]</scope>
    <source>
        <tissue evidence="3">Leaf</tissue>
    </source>
</reference>
<dbReference type="InterPro" id="IPR043502">
    <property type="entry name" value="DNA/RNA_pol_sf"/>
</dbReference>
<sequence length="484" mass="54313">MADGRSELTTKSHDAGEAKATNFITKGEEEIKAKIQSENSPSHDKETHGTSNDIDEDTPIEKVKGPGVLERAKEEVEALVEAVYPDKSTRNRTMSSRLTGYVIEDGVKISNQEELLLATEDEPRNYNEAKGNPKWEEAMETELKSIVKNKTWELTELPKDHKLLITGSSLGQIERFKKLMMEQFEMTDLGRLTYDLGTEVAQGRDGIKITQSNYAKKILKQSGMQDSNPSKVPMEPGTVVSKDERGDPVDPKEYRKIIGCLRYLLHTRPDLSFLVSMASRYMQEPKSSHMQLIKQILRYLKGSIDVGIHYKKGGDRVLVGYNDSSHSPDKDDGKSTSGVIFYFNGAPVTWVTQKQATVALSSFEAEFMAVTEGAKQAVWLRGLLNKITGWKEQTVPLRVDNMPAIALMKNPVFHGKSKHIHTRFHYIRECVDNEQVRVKHVSGEVQKTDILTKPLARVKFHEMRKLMGVEDPPNPMLKLGGGGG</sequence>
<comment type="caution">
    <text evidence="3">The sequence shown here is derived from an EMBL/GenBank/DDBJ whole genome shotgun (WGS) entry which is preliminary data.</text>
</comment>
<feature type="domain" description="Reverse transcriptase Ty1/copia-type" evidence="2">
    <location>
        <begin position="163"/>
        <end position="235"/>
    </location>
</feature>
<feature type="compositionally biased region" description="Basic and acidic residues" evidence="1">
    <location>
        <begin position="26"/>
        <end position="48"/>
    </location>
</feature>
<evidence type="ECO:0000259" key="2">
    <source>
        <dbReference type="Pfam" id="PF07727"/>
    </source>
</evidence>
<dbReference type="CDD" id="cd09272">
    <property type="entry name" value="RNase_HI_RT_Ty1"/>
    <property type="match status" value="1"/>
</dbReference>
<gene>
    <name evidence="3" type="ORF">SSX86_010107</name>
</gene>
<dbReference type="SUPFAM" id="SSF56672">
    <property type="entry name" value="DNA/RNA polymerases"/>
    <property type="match status" value="1"/>
</dbReference>
<feature type="compositionally biased region" description="Basic and acidic residues" evidence="1">
    <location>
        <begin position="1"/>
        <end position="17"/>
    </location>
</feature>
<evidence type="ECO:0000313" key="3">
    <source>
        <dbReference type="EMBL" id="KAK9069713.1"/>
    </source>
</evidence>
<feature type="region of interest" description="Disordered" evidence="1">
    <location>
        <begin position="1"/>
        <end position="66"/>
    </location>
</feature>
<dbReference type="InterPro" id="IPR013103">
    <property type="entry name" value="RVT_2"/>
</dbReference>